<reference evidence="4" key="1">
    <citation type="submission" date="2017-05" db="UniProtKB">
        <authorList>
            <consortium name="EnsemblMetazoa"/>
        </authorList>
    </citation>
    <scope>IDENTIFICATION</scope>
</reference>
<evidence type="ECO:0000256" key="2">
    <source>
        <dbReference type="SAM" id="SignalP"/>
    </source>
</evidence>
<feature type="transmembrane region" description="Helical" evidence="1">
    <location>
        <begin position="269"/>
        <end position="295"/>
    </location>
</feature>
<keyword evidence="1" id="KW-0472">Membrane</keyword>
<name>A0A1X7VVK4_AMPQE</name>
<feature type="signal peptide" evidence="2">
    <location>
        <begin position="1"/>
        <end position="19"/>
    </location>
</feature>
<organism evidence="4">
    <name type="scientific">Amphimedon queenslandica</name>
    <name type="common">Sponge</name>
    <dbReference type="NCBI Taxonomy" id="400682"/>
    <lineage>
        <taxon>Eukaryota</taxon>
        <taxon>Metazoa</taxon>
        <taxon>Porifera</taxon>
        <taxon>Demospongiae</taxon>
        <taxon>Heteroscleromorpha</taxon>
        <taxon>Haplosclerida</taxon>
        <taxon>Niphatidae</taxon>
        <taxon>Amphimedon</taxon>
    </lineage>
</organism>
<dbReference type="GO" id="GO:0004867">
    <property type="term" value="F:serine-type endopeptidase inhibitor activity"/>
    <property type="evidence" value="ECO:0007669"/>
    <property type="project" value="InterPro"/>
</dbReference>
<proteinExistence type="predicted"/>
<feature type="chain" id="PRO_5012349633" description="BPTI/Kunitz inhibitor domain-containing protein" evidence="2">
    <location>
        <begin position="20"/>
        <end position="303"/>
    </location>
</feature>
<protein>
    <recommendedName>
        <fullName evidence="3">BPTI/Kunitz inhibitor domain-containing protein</fullName>
    </recommendedName>
</protein>
<dbReference type="InParanoid" id="A0A1X7VVK4"/>
<feature type="domain" description="BPTI/Kunitz inhibitor" evidence="3">
    <location>
        <begin position="26"/>
        <end position="90"/>
    </location>
</feature>
<dbReference type="InterPro" id="IPR002223">
    <property type="entry name" value="Kunitz_BPTI"/>
</dbReference>
<evidence type="ECO:0000259" key="3">
    <source>
        <dbReference type="PROSITE" id="PS50279"/>
    </source>
</evidence>
<evidence type="ECO:0000313" key="4">
    <source>
        <dbReference type="EnsemblMetazoa" id="Aqu2.1.43904_001"/>
    </source>
</evidence>
<dbReference type="PROSITE" id="PS50279">
    <property type="entry name" value="BPTI_KUNITZ_2"/>
    <property type="match status" value="1"/>
</dbReference>
<evidence type="ECO:0000256" key="1">
    <source>
        <dbReference type="SAM" id="Phobius"/>
    </source>
</evidence>
<dbReference type="AlphaFoldDB" id="A0A1X7VVK4"/>
<accession>A0A1X7VVK4</accession>
<keyword evidence="1" id="KW-1133">Transmembrane helix</keyword>
<dbReference type="EnsemblMetazoa" id="Aqu2.1.43904_001">
    <property type="protein sequence ID" value="Aqu2.1.43904_001"/>
    <property type="gene ID" value="Aqu2.1.43904"/>
</dbReference>
<keyword evidence="1" id="KW-0812">Transmembrane</keyword>
<dbReference type="Gene3D" id="4.10.410.10">
    <property type="entry name" value="Pancreatic trypsin inhibitor Kunitz domain"/>
    <property type="match status" value="1"/>
</dbReference>
<dbReference type="InterPro" id="IPR036880">
    <property type="entry name" value="Kunitz_BPTI_sf"/>
</dbReference>
<sequence length="303" mass="32947">MGALPCLLLLCALIHLVSSVSRSVRCRGTYYRPNESCMYKGPGYSKFYYDSYEDSCRVFVYRECIYEPNSGYYGNPHNMFDKLRDCQNTCFSPIYPPSSSSTSSLHTSSSTLMINPTQSLTVSAFGTSPSTDDELSFFGASTDDEFSFFGASTDDDFYYAGTSADTLFFLPTLTPSSSSFPSSSTPFLSSLTSSSISPSFSVPSPSLFPSLTLSSSSLALSLSLTLSSSSLSPSLSSLHTFPSSSSVSTSQPDLTISSTSSTSELLNQYFFIPGSILLAIIIMILPMLYIIIFCYMRFSALRT</sequence>
<keyword evidence="2" id="KW-0732">Signal</keyword>